<feature type="transmembrane region" description="Helical" evidence="1">
    <location>
        <begin position="104"/>
        <end position="123"/>
    </location>
</feature>
<accession>A0A2W2F209</accession>
<evidence type="ECO:0000256" key="1">
    <source>
        <dbReference type="SAM" id="Phobius"/>
    </source>
</evidence>
<sequence length="186" mass="20305">MSKPSMIDKATDVRDWFSDHPGFDFVAAAVIVGAHAAVVTWGKLGDFLIWLDSDRRADLYAQSAAVVATLGGLAAIGLAIYQSASGDRTRAIRVLYGRELRKNWRSLLVMAGVSAGVAFLAMSLDHDGDPLNARFLFEFAIALAIVRFGRLVWIFDRILNIADRDLADAPRPEPAPLSSRWSSSTK</sequence>
<evidence type="ECO:0000313" key="2">
    <source>
        <dbReference type="EMBL" id="PZG19820.1"/>
    </source>
</evidence>
<feature type="transmembrane region" description="Helical" evidence="1">
    <location>
        <begin position="59"/>
        <end position="83"/>
    </location>
</feature>
<keyword evidence="1" id="KW-0812">Transmembrane</keyword>
<dbReference type="EMBL" id="POTY01000051">
    <property type="protein sequence ID" value="PZG19820.1"/>
    <property type="molecule type" value="Genomic_DNA"/>
</dbReference>
<feature type="transmembrane region" description="Helical" evidence="1">
    <location>
        <begin position="21"/>
        <end position="39"/>
    </location>
</feature>
<protein>
    <submittedName>
        <fullName evidence="2">Uncharacterized protein</fullName>
    </submittedName>
</protein>
<dbReference type="AlphaFoldDB" id="A0A2W2F209"/>
<feature type="transmembrane region" description="Helical" evidence="1">
    <location>
        <begin position="135"/>
        <end position="155"/>
    </location>
</feature>
<organism evidence="2 3">
    <name type="scientific">Micromonospora craterilacus</name>
    <dbReference type="NCBI Taxonomy" id="1655439"/>
    <lineage>
        <taxon>Bacteria</taxon>
        <taxon>Bacillati</taxon>
        <taxon>Actinomycetota</taxon>
        <taxon>Actinomycetes</taxon>
        <taxon>Micromonosporales</taxon>
        <taxon>Micromonosporaceae</taxon>
        <taxon>Micromonospora</taxon>
    </lineage>
</organism>
<reference evidence="2 3" key="1">
    <citation type="submission" date="2018-01" db="EMBL/GenBank/DDBJ databases">
        <title>Draft genome sequence of Jishengella sp. NA12.</title>
        <authorList>
            <person name="Sahin N."/>
            <person name="Ay H."/>
            <person name="Saygin H."/>
        </authorList>
    </citation>
    <scope>NUCLEOTIDE SEQUENCE [LARGE SCALE GENOMIC DNA]</scope>
    <source>
        <strain evidence="2 3">NA12</strain>
    </source>
</reference>
<dbReference type="RefSeq" id="WP_111213689.1">
    <property type="nucleotide sequence ID" value="NZ_POTY01000051.1"/>
</dbReference>
<dbReference type="OrthoDB" id="4223881at2"/>
<evidence type="ECO:0000313" key="3">
    <source>
        <dbReference type="Proteomes" id="UP000248924"/>
    </source>
</evidence>
<keyword evidence="1" id="KW-1133">Transmembrane helix</keyword>
<name>A0A2W2F209_9ACTN</name>
<dbReference type="Proteomes" id="UP000248924">
    <property type="component" value="Unassembled WGS sequence"/>
</dbReference>
<keyword evidence="1" id="KW-0472">Membrane</keyword>
<keyword evidence="3" id="KW-1185">Reference proteome</keyword>
<proteinExistence type="predicted"/>
<gene>
    <name evidence="2" type="ORF">C1I95_10945</name>
</gene>
<comment type="caution">
    <text evidence="2">The sequence shown here is derived from an EMBL/GenBank/DDBJ whole genome shotgun (WGS) entry which is preliminary data.</text>
</comment>